<sequence>MTAAWTMTEVQTYEDHEVLESEYCSGYIDGSGKWNSGFYCSSANADGPLHCCGTATHKYCCMQKEAFSDQSNFDADLALVFGIILGITAAVTIVMLASCCFCSCCLLYKKRQSNLNDVFIN</sequence>
<feature type="domain" description="Shisa N-terminal" evidence="2">
    <location>
        <begin position="21"/>
        <end position="72"/>
    </location>
</feature>
<dbReference type="InterPro" id="IPR053891">
    <property type="entry name" value="Shisa_N"/>
</dbReference>
<accession>A0A8K0NX36</accession>
<keyword evidence="1" id="KW-0812">Transmembrane</keyword>
<dbReference type="Proteomes" id="UP000792457">
    <property type="component" value="Unassembled WGS sequence"/>
</dbReference>
<dbReference type="AlphaFoldDB" id="A0A8K0NX36"/>
<keyword evidence="4" id="KW-1185">Reference proteome</keyword>
<evidence type="ECO:0000259" key="2">
    <source>
        <dbReference type="Pfam" id="PF13908"/>
    </source>
</evidence>
<dbReference type="EMBL" id="KZ308333">
    <property type="protein sequence ID" value="KAG8227690.1"/>
    <property type="molecule type" value="Genomic_DNA"/>
</dbReference>
<comment type="caution">
    <text evidence="3">The sequence shown here is derived from an EMBL/GenBank/DDBJ whole genome shotgun (WGS) entry which is preliminary data.</text>
</comment>
<keyword evidence="1" id="KW-1133">Transmembrane helix</keyword>
<proteinExistence type="predicted"/>
<evidence type="ECO:0000313" key="4">
    <source>
        <dbReference type="Proteomes" id="UP000792457"/>
    </source>
</evidence>
<feature type="transmembrane region" description="Helical" evidence="1">
    <location>
        <begin position="77"/>
        <end position="108"/>
    </location>
</feature>
<evidence type="ECO:0000256" key="1">
    <source>
        <dbReference type="SAM" id="Phobius"/>
    </source>
</evidence>
<dbReference type="Pfam" id="PF13908">
    <property type="entry name" value="Shisa_N"/>
    <property type="match status" value="1"/>
</dbReference>
<reference evidence="3" key="2">
    <citation type="submission" date="2017-10" db="EMBL/GenBank/DDBJ databases">
        <title>Ladona fulva Genome sequencing and assembly.</title>
        <authorList>
            <person name="Murali S."/>
            <person name="Richards S."/>
            <person name="Bandaranaike D."/>
            <person name="Bellair M."/>
            <person name="Blankenburg K."/>
            <person name="Chao H."/>
            <person name="Dinh H."/>
            <person name="Doddapaneni H."/>
            <person name="Dugan-Rocha S."/>
            <person name="Elkadiri S."/>
            <person name="Gnanaolivu R."/>
            <person name="Hernandez B."/>
            <person name="Skinner E."/>
            <person name="Javaid M."/>
            <person name="Lee S."/>
            <person name="Li M."/>
            <person name="Ming W."/>
            <person name="Munidasa M."/>
            <person name="Muniz J."/>
            <person name="Nguyen L."/>
            <person name="Hughes D."/>
            <person name="Osuji N."/>
            <person name="Pu L.-L."/>
            <person name="Puazo M."/>
            <person name="Qu C."/>
            <person name="Quiroz J."/>
            <person name="Raj R."/>
            <person name="Weissenberger G."/>
            <person name="Xin Y."/>
            <person name="Zou X."/>
            <person name="Han Y."/>
            <person name="Worley K."/>
            <person name="Muzny D."/>
            <person name="Gibbs R."/>
        </authorList>
    </citation>
    <scope>NUCLEOTIDE SEQUENCE</scope>
    <source>
        <strain evidence="3">Sampled in the wild</strain>
    </source>
</reference>
<reference evidence="3" key="1">
    <citation type="submission" date="2013-04" db="EMBL/GenBank/DDBJ databases">
        <authorList>
            <person name="Qu J."/>
            <person name="Murali S.C."/>
            <person name="Bandaranaike D."/>
            <person name="Bellair M."/>
            <person name="Blankenburg K."/>
            <person name="Chao H."/>
            <person name="Dinh H."/>
            <person name="Doddapaneni H."/>
            <person name="Downs B."/>
            <person name="Dugan-Rocha S."/>
            <person name="Elkadiri S."/>
            <person name="Gnanaolivu R.D."/>
            <person name="Hernandez B."/>
            <person name="Javaid M."/>
            <person name="Jayaseelan J.C."/>
            <person name="Lee S."/>
            <person name="Li M."/>
            <person name="Ming W."/>
            <person name="Munidasa M."/>
            <person name="Muniz J."/>
            <person name="Nguyen L."/>
            <person name="Ongeri F."/>
            <person name="Osuji N."/>
            <person name="Pu L.-L."/>
            <person name="Puazo M."/>
            <person name="Qu C."/>
            <person name="Quiroz J."/>
            <person name="Raj R."/>
            <person name="Weissenberger G."/>
            <person name="Xin Y."/>
            <person name="Zou X."/>
            <person name="Han Y."/>
            <person name="Richards S."/>
            <person name="Worley K."/>
            <person name="Muzny D."/>
            <person name="Gibbs R."/>
        </authorList>
    </citation>
    <scope>NUCLEOTIDE SEQUENCE</scope>
    <source>
        <strain evidence="3">Sampled in the wild</strain>
    </source>
</reference>
<evidence type="ECO:0000313" key="3">
    <source>
        <dbReference type="EMBL" id="KAG8227690.1"/>
    </source>
</evidence>
<name>A0A8K0NX36_LADFU</name>
<gene>
    <name evidence="3" type="ORF">J437_LFUL007002</name>
</gene>
<keyword evidence="1" id="KW-0472">Membrane</keyword>
<organism evidence="3 4">
    <name type="scientific">Ladona fulva</name>
    <name type="common">Scarce chaser dragonfly</name>
    <name type="synonym">Libellula fulva</name>
    <dbReference type="NCBI Taxonomy" id="123851"/>
    <lineage>
        <taxon>Eukaryota</taxon>
        <taxon>Metazoa</taxon>
        <taxon>Ecdysozoa</taxon>
        <taxon>Arthropoda</taxon>
        <taxon>Hexapoda</taxon>
        <taxon>Insecta</taxon>
        <taxon>Pterygota</taxon>
        <taxon>Palaeoptera</taxon>
        <taxon>Odonata</taxon>
        <taxon>Epiprocta</taxon>
        <taxon>Anisoptera</taxon>
        <taxon>Libelluloidea</taxon>
        <taxon>Libellulidae</taxon>
        <taxon>Ladona</taxon>
    </lineage>
</organism>
<protein>
    <recommendedName>
        <fullName evidence="2">Shisa N-terminal domain-containing protein</fullName>
    </recommendedName>
</protein>